<name>A0A853FBG7_9BURK</name>
<dbReference type="GO" id="GO:0016787">
    <property type="term" value="F:hydrolase activity"/>
    <property type="evidence" value="ECO:0007669"/>
    <property type="project" value="InterPro"/>
</dbReference>
<dbReference type="InterPro" id="IPR051918">
    <property type="entry name" value="STPP_CPPED1"/>
</dbReference>
<evidence type="ECO:0000259" key="1">
    <source>
        <dbReference type="Pfam" id="PF00149"/>
    </source>
</evidence>
<dbReference type="EMBL" id="JACCEW010000001">
    <property type="protein sequence ID" value="NYT35891.1"/>
    <property type="molecule type" value="Genomic_DNA"/>
</dbReference>
<proteinExistence type="predicted"/>
<organism evidence="2 3">
    <name type="scientific">Allopusillimonas soli</name>
    <dbReference type="NCBI Taxonomy" id="659016"/>
    <lineage>
        <taxon>Bacteria</taxon>
        <taxon>Pseudomonadati</taxon>
        <taxon>Pseudomonadota</taxon>
        <taxon>Betaproteobacteria</taxon>
        <taxon>Burkholderiales</taxon>
        <taxon>Alcaligenaceae</taxon>
        <taxon>Allopusillimonas</taxon>
    </lineage>
</organism>
<dbReference type="Gene3D" id="3.60.21.10">
    <property type="match status" value="1"/>
</dbReference>
<evidence type="ECO:0000313" key="3">
    <source>
        <dbReference type="Proteomes" id="UP000580517"/>
    </source>
</evidence>
<dbReference type="InterPro" id="IPR029052">
    <property type="entry name" value="Metallo-depent_PP-like"/>
</dbReference>
<evidence type="ECO:0000313" key="2">
    <source>
        <dbReference type="EMBL" id="NYT35891.1"/>
    </source>
</evidence>
<dbReference type="PANTHER" id="PTHR43143">
    <property type="entry name" value="METALLOPHOSPHOESTERASE, CALCINEURIN SUPERFAMILY"/>
    <property type="match status" value="1"/>
</dbReference>
<dbReference type="Proteomes" id="UP000580517">
    <property type="component" value="Unassembled WGS sequence"/>
</dbReference>
<dbReference type="RefSeq" id="WP_129967829.1">
    <property type="nucleotide sequence ID" value="NZ_JACCEW010000001.1"/>
</dbReference>
<gene>
    <name evidence="2" type="ORF">H0A68_03330</name>
</gene>
<protein>
    <submittedName>
        <fullName evidence="2">Metallophosphoesterase</fullName>
    </submittedName>
</protein>
<keyword evidence="3" id="KW-1185">Reference proteome</keyword>
<dbReference type="Pfam" id="PF00149">
    <property type="entry name" value="Metallophos"/>
    <property type="match status" value="1"/>
</dbReference>
<accession>A0A853FBG7</accession>
<sequence>MSLVSSSRSPVFSFVVVADTHINEDESLSSSPYQTNALANARARYVFQDIAAMSPAPRFVVHLGDIVHPVPSLPSFMQAVENFRSISSSVKVPIHLVPGNHDVGDKRVQGMPADQVCDAYLDTYRKAFGRDYYAFDEGPLRLVLVNSLLINSGLDEEVRQREWLEEQLSSAGDRRIFLFMHYPPYIYSEDERGNYDNIDQPGRDWLLDLMRRPQVEATFAGHVHNFWYDRVGEGEFYMLPSTAFLRHDFTEFYRTAPDVEFGRGDAEKFGYFIVDVYADGHVAHSVRTLGRQVSGDSEAFAPVDQFLTHPKTSMLDNMGVELRHPWAESMQITATGGVQEFGRKWARNDYPLLALWEMGVKLSKVPVLDLEEQESRTRMQLMARMGHRYVVTTLGLPRGAQSVDELSRAGVAAYEVNFPSAQFEMHRHALKTRRETDGVQIFYSPILSHDPDQYDGQHFNHVIKAGFSLEDLDGVAQTMSASRQAGEIDGVTVRITPDQDLLYAYREMRAFHERTGCEILASLKLAGPSLAKERADDAANVASVAQTIVLSRASSGIRYIYDTFMDVDRGYFPRHAFIDRHFNPRPMARAYCCLNALLSGLGDCQLTDVDKATAESLEFKAGNQSFRLVCATAAGFRQLEHLPSGAAVLDLASGQYTNAASVLEEAEADGLLHVVLITLK</sequence>
<feature type="domain" description="Calcineurin-like phosphoesterase" evidence="1">
    <location>
        <begin position="13"/>
        <end position="225"/>
    </location>
</feature>
<dbReference type="AlphaFoldDB" id="A0A853FBG7"/>
<dbReference type="PANTHER" id="PTHR43143:SF1">
    <property type="entry name" value="SERINE_THREONINE-PROTEIN PHOSPHATASE CPPED1"/>
    <property type="match status" value="1"/>
</dbReference>
<dbReference type="SUPFAM" id="SSF56300">
    <property type="entry name" value="Metallo-dependent phosphatases"/>
    <property type="match status" value="1"/>
</dbReference>
<dbReference type="InterPro" id="IPR004843">
    <property type="entry name" value="Calcineurin-like_PHP"/>
</dbReference>
<comment type="caution">
    <text evidence="2">The sequence shown here is derived from an EMBL/GenBank/DDBJ whole genome shotgun (WGS) entry which is preliminary data.</text>
</comment>
<reference evidence="2 3" key="1">
    <citation type="submission" date="2020-07" db="EMBL/GenBank/DDBJ databases">
        <title>Taxonomic revisions and descriptions of new bacterial species based on genomic comparisons in the high-G+C-content subgroup of the family Alcaligenaceae.</title>
        <authorList>
            <person name="Szabo A."/>
            <person name="Felfoldi T."/>
        </authorList>
    </citation>
    <scope>NUCLEOTIDE SEQUENCE [LARGE SCALE GENOMIC DNA]</scope>
    <source>
        <strain evidence="2 3">DSM 25264</strain>
    </source>
</reference>
<dbReference type="OrthoDB" id="9780884at2"/>